<dbReference type="InterPro" id="IPR004360">
    <property type="entry name" value="Glyas_Fos-R_dOase_dom"/>
</dbReference>
<proteinExistence type="predicted"/>
<dbReference type="Proteomes" id="UP001225356">
    <property type="component" value="Unassembled WGS sequence"/>
</dbReference>
<accession>A0ABT9QKY8</accession>
<name>A0ABT9QKY8_9ACTN</name>
<dbReference type="InterPro" id="IPR037523">
    <property type="entry name" value="VOC_core"/>
</dbReference>
<reference evidence="2 3" key="1">
    <citation type="submission" date="2023-07" db="EMBL/GenBank/DDBJ databases">
        <title>Sequencing the genomes of 1000 actinobacteria strains.</title>
        <authorList>
            <person name="Klenk H.-P."/>
        </authorList>
    </citation>
    <scope>NUCLEOTIDE SEQUENCE [LARGE SCALE GENOMIC DNA]</scope>
    <source>
        <strain evidence="2 3">DSM 46740</strain>
    </source>
</reference>
<keyword evidence="3" id="KW-1185">Reference proteome</keyword>
<dbReference type="InterPro" id="IPR029068">
    <property type="entry name" value="Glyas_Bleomycin-R_OHBP_Dase"/>
</dbReference>
<sequence length="124" mass="13535">MNITSSAMVIGVADAAASSRFFNAHLGFHEVIVRTGFVALGREDAAVDIYLMEDRPRANVTVSFAVTGIAAEHARLRREGANITAPLRQEPWGEWVLQLTDPNGVVVQLVEWLPPAAFPVKDPR</sequence>
<evidence type="ECO:0000259" key="1">
    <source>
        <dbReference type="PROSITE" id="PS51819"/>
    </source>
</evidence>
<dbReference type="Gene3D" id="3.10.180.10">
    <property type="entry name" value="2,3-Dihydroxybiphenyl 1,2-Dioxygenase, domain 1"/>
    <property type="match status" value="1"/>
</dbReference>
<feature type="domain" description="VOC" evidence="1">
    <location>
        <begin position="4"/>
        <end position="112"/>
    </location>
</feature>
<organism evidence="2 3">
    <name type="scientific">Streptosporangium lutulentum</name>
    <dbReference type="NCBI Taxonomy" id="1461250"/>
    <lineage>
        <taxon>Bacteria</taxon>
        <taxon>Bacillati</taxon>
        <taxon>Actinomycetota</taxon>
        <taxon>Actinomycetes</taxon>
        <taxon>Streptosporangiales</taxon>
        <taxon>Streptosporangiaceae</taxon>
        <taxon>Streptosporangium</taxon>
    </lineage>
</organism>
<dbReference type="EMBL" id="JAUSQU010000001">
    <property type="protein sequence ID" value="MDP9847423.1"/>
    <property type="molecule type" value="Genomic_DNA"/>
</dbReference>
<evidence type="ECO:0000313" key="3">
    <source>
        <dbReference type="Proteomes" id="UP001225356"/>
    </source>
</evidence>
<dbReference type="RefSeq" id="WP_307564513.1">
    <property type="nucleotide sequence ID" value="NZ_JAUSQU010000001.1"/>
</dbReference>
<evidence type="ECO:0000313" key="2">
    <source>
        <dbReference type="EMBL" id="MDP9847423.1"/>
    </source>
</evidence>
<dbReference type="Pfam" id="PF00903">
    <property type="entry name" value="Glyoxalase"/>
    <property type="match status" value="1"/>
</dbReference>
<dbReference type="PROSITE" id="PS51819">
    <property type="entry name" value="VOC"/>
    <property type="match status" value="1"/>
</dbReference>
<protein>
    <submittedName>
        <fullName evidence="2">Glyoxalase superfamily protein PhnB</fullName>
    </submittedName>
</protein>
<gene>
    <name evidence="2" type="ORF">J2853_006634</name>
</gene>
<comment type="caution">
    <text evidence="2">The sequence shown here is derived from an EMBL/GenBank/DDBJ whole genome shotgun (WGS) entry which is preliminary data.</text>
</comment>
<dbReference type="SUPFAM" id="SSF54593">
    <property type="entry name" value="Glyoxalase/Bleomycin resistance protein/Dihydroxybiphenyl dioxygenase"/>
    <property type="match status" value="1"/>
</dbReference>